<comment type="subunit">
    <text evidence="12">Homodimer. Interacts with IFIH1 (via the CARD domains), the interaction is inhibited by viral infection.</text>
</comment>
<evidence type="ECO:0000256" key="14">
    <source>
        <dbReference type="ARBA" id="ARBA00048526"/>
    </source>
</evidence>
<dbReference type="PANTHER" id="PTHR28629">
    <property type="entry name" value="TRIOKINASE/FMN CYCLASE"/>
    <property type="match status" value="1"/>
</dbReference>
<dbReference type="EC" id="2.7.1.28" evidence="2"/>
<dbReference type="Gene3D" id="3.30.1180.20">
    <property type="entry name" value="Dihydroxyacetone kinase, domain 2"/>
    <property type="match status" value="1"/>
</dbReference>
<dbReference type="GO" id="GO:0034012">
    <property type="term" value="F:FAD-AMP lyase (cyclizing) activity"/>
    <property type="evidence" value="ECO:0007669"/>
    <property type="project" value="UniProtKB-EC"/>
</dbReference>
<evidence type="ECO:0000256" key="8">
    <source>
        <dbReference type="ARBA" id="ARBA00022840"/>
    </source>
</evidence>
<dbReference type="GO" id="GO:0004371">
    <property type="term" value="F:glycerone kinase activity"/>
    <property type="evidence" value="ECO:0007669"/>
    <property type="project" value="UniProtKB-EC"/>
</dbReference>
<name>A0AAF3J6D4_9BILA</name>
<evidence type="ECO:0000256" key="15">
    <source>
        <dbReference type="ARBA" id="ARBA00048898"/>
    </source>
</evidence>
<dbReference type="GO" id="GO:0019563">
    <property type="term" value="P:glycerol catabolic process"/>
    <property type="evidence" value="ECO:0007669"/>
    <property type="project" value="TreeGrafter"/>
</dbReference>
<dbReference type="SMART" id="SM01120">
    <property type="entry name" value="Dak2"/>
    <property type="match status" value="1"/>
</dbReference>
<evidence type="ECO:0000256" key="3">
    <source>
        <dbReference type="ARBA" id="ARBA00012578"/>
    </source>
</evidence>
<evidence type="ECO:0000313" key="19">
    <source>
        <dbReference type="WBParaSite" id="MBELARI_LOCUS19027.1"/>
    </source>
</evidence>
<dbReference type="Pfam" id="PF02733">
    <property type="entry name" value="Dak1"/>
    <property type="match status" value="1"/>
</dbReference>
<protein>
    <recommendedName>
        <fullName evidence="4">Triokinase/FMN cyclase</fullName>
        <ecNumber evidence="2">2.7.1.28</ecNumber>
        <ecNumber evidence="1">2.7.1.29</ecNumber>
        <ecNumber evidence="3">4.6.1.15</ecNumber>
    </recommendedName>
    <alternativeName>
        <fullName evidence="10">Bifunctional ATP-dependent dihydroxyacetone kinase/FAD-AMP lyase (cyclizing)</fullName>
    </alternativeName>
</protein>
<keyword evidence="8" id="KW-0067">ATP-binding</keyword>
<keyword evidence="7" id="KW-0418">Kinase</keyword>
<evidence type="ECO:0000256" key="13">
    <source>
        <dbReference type="ARBA" id="ARBA00047974"/>
    </source>
</evidence>
<sequence length="579" mass="62137">MATKKFINEPDSVVDDALQGLVKTNRNLRFHPSCKRVLLRIDYGEHVANGKIVLLAGGGSGHEPFAIGFIGKGLLTGAICGDVFASPPSNHVLAALEETRGEAGTVLFVINYTGDRLNFGLAAEKFKKSGGKVRVVVIADDIALENVENRIGSRGLAAATLIMKVAGAMTEAGKSLDEIADYAEKLNGRCATLGVSLYPCSLPNRPPMFELEQGKMEVGLGIHGEPGKSREDLRPARGIIPLMMDTIIGSQAVTNHQNHPLILLLNNLGSVSQIEMGILRGEIVNYIMDLKQEVSLFYQGTFMSSLDGKGISITAMRADDQVIKYLEFATDAEAWPRAFPGSAFNSFEQRLPDRVEDEKQMIERKGATLRKEEADLVKKCVQSACHALIEKRDFLNDLDGAAGDGDCGQTMAHAAKCILEANESLHWQNPASLLSQLAAIFQETVGGTGGAIYALLLEAASGSFEESAHPENWSHGLEIGLKAITEYGRAQPGDRTMVDTLHAVVDYMKRGSSFTNSQTIKEIGEIAKKAAESTATMKASAGRASYTAEAVQTKPDAGAMAASIWIGAICQKINGQISK</sequence>
<dbReference type="Proteomes" id="UP000887575">
    <property type="component" value="Unassembled WGS sequence"/>
</dbReference>
<evidence type="ECO:0000256" key="6">
    <source>
        <dbReference type="ARBA" id="ARBA00022741"/>
    </source>
</evidence>
<accession>A0AAF3J6D4</accession>
<dbReference type="GO" id="GO:0050354">
    <property type="term" value="F:triokinase activity"/>
    <property type="evidence" value="ECO:0007669"/>
    <property type="project" value="UniProtKB-EC"/>
</dbReference>
<feature type="domain" description="DhaL" evidence="16">
    <location>
        <begin position="375"/>
        <end position="571"/>
    </location>
</feature>
<evidence type="ECO:0000256" key="10">
    <source>
        <dbReference type="ARBA" id="ARBA00032426"/>
    </source>
</evidence>
<comment type="catalytic activity">
    <reaction evidence="15">
        <text>dihydroxyacetone + ATP = dihydroxyacetone phosphate + ADP + H(+)</text>
        <dbReference type="Rhea" id="RHEA:15773"/>
        <dbReference type="ChEBI" id="CHEBI:15378"/>
        <dbReference type="ChEBI" id="CHEBI:16016"/>
        <dbReference type="ChEBI" id="CHEBI:30616"/>
        <dbReference type="ChEBI" id="CHEBI:57642"/>
        <dbReference type="ChEBI" id="CHEBI:456216"/>
        <dbReference type="EC" id="2.7.1.29"/>
    </reaction>
</comment>
<evidence type="ECO:0000256" key="12">
    <source>
        <dbReference type="ARBA" id="ARBA00046681"/>
    </source>
</evidence>
<proteinExistence type="predicted"/>
<comment type="catalytic activity">
    <reaction evidence="13">
        <text>D-glyceraldehyde + ATP = D-glyceraldehyde 3-phosphate + ADP + H(+)</text>
        <dbReference type="Rhea" id="RHEA:13941"/>
        <dbReference type="ChEBI" id="CHEBI:15378"/>
        <dbReference type="ChEBI" id="CHEBI:17378"/>
        <dbReference type="ChEBI" id="CHEBI:30616"/>
        <dbReference type="ChEBI" id="CHEBI:59776"/>
        <dbReference type="ChEBI" id="CHEBI:456216"/>
        <dbReference type="EC" id="2.7.1.28"/>
    </reaction>
</comment>
<evidence type="ECO:0000256" key="2">
    <source>
        <dbReference type="ARBA" id="ARBA00012110"/>
    </source>
</evidence>
<keyword evidence="6" id="KW-0547">Nucleotide-binding</keyword>
<dbReference type="SUPFAM" id="SSF82549">
    <property type="entry name" value="DAK1/DegV-like"/>
    <property type="match status" value="1"/>
</dbReference>
<keyword evidence="18" id="KW-1185">Reference proteome</keyword>
<evidence type="ECO:0000256" key="7">
    <source>
        <dbReference type="ARBA" id="ARBA00022777"/>
    </source>
</evidence>
<dbReference type="InterPro" id="IPR004007">
    <property type="entry name" value="DhaL_dom"/>
</dbReference>
<feature type="domain" description="DhaK" evidence="17">
    <location>
        <begin position="9"/>
        <end position="335"/>
    </location>
</feature>
<dbReference type="GO" id="GO:0005829">
    <property type="term" value="C:cytosol"/>
    <property type="evidence" value="ECO:0007669"/>
    <property type="project" value="TreeGrafter"/>
</dbReference>
<dbReference type="Gene3D" id="1.25.40.340">
    <property type="match status" value="1"/>
</dbReference>
<dbReference type="InterPro" id="IPR004006">
    <property type="entry name" value="DhaK_dom"/>
</dbReference>
<dbReference type="FunFam" id="1.25.40.340:FF:000002">
    <property type="entry name" value="Dihydroxyacetone kinase, L subunit"/>
    <property type="match status" value="1"/>
</dbReference>
<evidence type="ECO:0000313" key="18">
    <source>
        <dbReference type="Proteomes" id="UP000887575"/>
    </source>
</evidence>
<evidence type="ECO:0000256" key="11">
    <source>
        <dbReference type="ARBA" id="ARBA00045490"/>
    </source>
</evidence>
<evidence type="ECO:0000259" key="17">
    <source>
        <dbReference type="PROSITE" id="PS51481"/>
    </source>
</evidence>
<comment type="catalytic activity">
    <reaction evidence="14">
        <text>FAD = riboflavin cyclic-4',5'-phosphate + AMP + H(+)</text>
        <dbReference type="Rhea" id="RHEA:13729"/>
        <dbReference type="ChEBI" id="CHEBI:15378"/>
        <dbReference type="ChEBI" id="CHEBI:57692"/>
        <dbReference type="ChEBI" id="CHEBI:76202"/>
        <dbReference type="ChEBI" id="CHEBI:456215"/>
        <dbReference type="EC" id="4.6.1.15"/>
    </reaction>
</comment>
<dbReference type="Gene3D" id="3.40.50.10440">
    <property type="entry name" value="Dihydroxyacetone kinase, domain 1"/>
    <property type="match status" value="1"/>
</dbReference>
<dbReference type="EC" id="4.6.1.15" evidence="3"/>
<organism evidence="18 19">
    <name type="scientific">Mesorhabditis belari</name>
    <dbReference type="NCBI Taxonomy" id="2138241"/>
    <lineage>
        <taxon>Eukaryota</taxon>
        <taxon>Metazoa</taxon>
        <taxon>Ecdysozoa</taxon>
        <taxon>Nematoda</taxon>
        <taxon>Chromadorea</taxon>
        <taxon>Rhabditida</taxon>
        <taxon>Rhabditina</taxon>
        <taxon>Rhabditomorpha</taxon>
        <taxon>Rhabditoidea</taxon>
        <taxon>Rhabditidae</taxon>
        <taxon>Mesorhabditinae</taxon>
        <taxon>Mesorhabditis</taxon>
    </lineage>
</organism>
<dbReference type="AlphaFoldDB" id="A0AAF3J6D4"/>
<dbReference type="InterPro" id="IPR050861">
    <property type="entry name" value="Dihydroxyacetone_Kinase"/>
</dbReference>
<keyword evidence="5" id="KW-0808">Transferase</keyword>
<evidence type="ECO:0000256" key="1">
    <source>
        <dbReference type="ARBA" id="ARBA00012107"/>
    </source>
</evidence>
<dbReference type="PANTHER" id="PTHR28629:SF4">
    <property type="entry name" value="TRIOKINASE_FMN CYCLASE"/>
    <property type="match status" value="1"/>
</dbReference>
<dbReference type="InterPro" id="IPR036117">
    <property type="entry name" value="DhaL_dom_sf"/>
</dbReference>
<dbReference type="Pfam" id="PF02734">
    <property type="entry name" value="Dak2"/>
    <property type="match status" value="1"/>
</dbReference>
<evidence type="ECO:0000256" key="9">
    <source>
        <dbReference type="ARBA" id="ARBA00023285"/>
    </source>
</evidence>
<dbReference type="WBParaSite" id="MBELARI_LOCUS19027.1">
    <property type="protein sequence ID" value="MBELARI_LOCUS19027.1"/>
    <property type="gene ID" value="MBELARI_LOCUS19027"/>
</dbReference>
<dbReference type="FunFam" id="3.40.50.10440:FF:000001">
    <property type="entry name" value="Dihydroxyacetone kinase, DhaK subunit"/>
    <property type="match status" value="1"/>
</dbReference>
<comment type="function">
    <text evidence="11">Catalyzes both the phosphorylation of dihydroxyacetone and of glyceraldehyde, and the splitting of ribonucleoside diphosphate-X compounds among which FAD is the best substrate. Represses IFIH1-mediated cellular antiviral response.</text>
</comment>
<evidence type="ECO:0000256" key="5">
    <source>
        <dbReference type="ARBA" id="ARBA00022679"/>
    </source>
</evidence>
<evidence type="ECO:0000256" key="4">
    <source>
        <dbReference type="ARBA" id="ARBA00018932"/>
    </source>
</evidence>
<dbReference type="PROSITE" id="PS51480">
    <property type="entry name" value="DHAL"/>
    <property type="match status" value="1"/>
</dbReference>
<dbReference type="PROSITE" id="PS51481">
    <property type="entry name" value="DHAK"/>
    <property type="match status" value="1"/>
</dbReference>
<dbReference type="SUPFAM" id="SSF101473">
    <property type="entry name" value="DhaL-like"/>
    <property type="match status" value="1"/>
</dbReference>
<keyword evidence="9" id="KW-0170">Cobalt</keyword>
<dbReference type="GO" id="GO:0005524">
    <property type="term" value="F:ATP binding"/>
    <property type="evidence" value="ECO:0007669"/>
    <property type="project" value="UniProtKB-KW"/>
</dbReference>
<reference evidence="19" key="1">
    <citation type="submission" date="2024-02" db="UniProtKB">
        <authorList>
            <consortium name="WormBaseParasite"/>
        </authorList>
    </citation>
    <scope>IDENTIFICATION</scope>
</reference>
<evidence type="ECO:0000259" key="16">
    <source>
        <dbReference type="PROSITE" id="PS51480"/>
    </source>
</evidence>
<dbReference type="EC" id="2.7.1.29" evidence="1"/>